<organism evidence="1 2">
    <name type="scientific">Catenaria anguillulae PL171</name>
    <dbReference type="NCBI Taxonomy" id="765915"/>
    <lineage>
        <taxon>Eukaryota</taxon>
        <taxon>Fungi</taxon>
        <taxon>Fungi incertae sedis</taxon>
        <taxon>Blastocladiomycota</taxon>
        <taxon>Blastocladiomycetes</taxon>
        <taxon>Blastocladiales</taxon>
        <taxon>Catenariaceae</taxon>
        <taxon>Catenaria</taxon>
    </lineage>
</organism>
<dbReference type="AlphaFoldDB" id="A0A1Y2HV69"/>
<dbReference type="InterPro" id="IPR036770">
    <property type="entry name" value="Ankyrin_rpt-contain_sf"/>
</dbReference>
<keyword evidence="2" id="KW-1185">Reference proteome</keyword>
<dbReference type="InterPro" id="IPR052050">
    <property type="entry name" value="SecEffector_AnkRepeat"/>
</dbReference>
<reference evidence="1 2" key="1">
    <citation type="submission" date="2016-07" db="EMBL/GenBank/DDBJ databases">
        <title>Pervasive Adenine N6-methylation of Active Genes in Fungi.</title>
        <authorList>
            <consortium name="DOE Joint Genome Institute"/>
            <person name="Mondo S.J."/>
            <person name="Dannebaum R.O."/>
            <person name="Kuo R.C."/>
            <person name="Labutti K."/>
            <person name="Haridas S."/>
            <person name="Kuo A."/>
            <person name="Salamov A."/>
            <person name="Ahrendt S.R."/>
            <person name="Lipzen A."/>
            <person name="Sullivan W."/>
            <person name="Andreopoulos W.B."/>
            <person name="Clum A."/>
            <person name="Lindquist E."/>
            <person name="Daum C."/>
            <person name="Ramamoorthy G.K."/>
            <person name="Gryganskyi A."/>
            <person name="Culley D."/>
            <person name="Magnuson J.K."/>
            <person name="James T.Y."/>
            <person name="O'Malley M.A."/>
            <person name="Stajich J.E."/>
            <person name="Spatafora J.W."/>
            <person name="Visel A."/>
            <person name="Grigoriev I.V."/>
        </authorList>
    </citation>
    <scope>NUCLEOTIDE SEQUENCE [LARGE SCALE GENOMIC DNA]</scope>
    <source>
        <strain evidence="1 2">PL171</strain>
    </source>
</reference>
<dbReference type="SUPFAM" id="SSF140860">
    <property type="entry name" value="Pseudo ankyrin repeat-like"/>
    <property type="match status" value="1"/>
</dbReference>
<protein>
    <recommendedName>
        <fullName evidence="3">Ankyrin repeat-containing domain protein</fullName>
    </recommendedName>
</protein>
<evidence type="ECO:0000313" key="2">
    <source>
        <dbReference type="Proteomes" id="UP000193411"/>
    </source>
</evidence>
<dbReference type="STRING" id="765915.A0A1Y2HV69"/>
<sequence>MGHDVIKLPDDLVEAPTPTSILIPLNVLSHTLVPDVTCAALIKLWWYSLDDVPSCSTSLMWATLQSLERRYDRPIMYSAKGLGKAARRGDFPTMDFWLSEGLLDGFGERSGWLMLSLQQGRRLWRRAAVATCARAGHLQVIEWWWLHFPSSVKCTEEMIDAAIEGGGHLHVLEWWIDKFPLHSLLKSDNKKLQVAVLKHVADLASRHGQVHILKWWFDVIVNFSKSHRKRTEAAVDQASFHGHIDVLDFWLGCSNHLNSHRRMPFKYKNALNWACWAGRLDDVSMTVDCLDWRLKHGIPTRFSPDGMRLLSASGRMDVLEWVSRQGIQQRLDEHILSAVCAAGHVAVLTWWLQHVGESTFRACAEASIGLLATRHWAVIDWWVERTDKVAVMSTSKDAMGNGHAPAGSMIRDCVDLCMTEADYEPLAWCLDQYPEYARQAFDLERIRYSLGRIQFGLVEFFHTHGVLPRTPTIAEFRYIDNSSLTHLMNRPAYLPLLDWLHKCHDPGLELRLFSRDVEEASRRGDFRLVRWAKRKHVRYTTMM</sequence>
<dbReference type="PANTHER" id="PTHR46586:SF3">
    <property type="entry name" value="ANKYRIN REPEAT-CONTAINING PROTEIN"/>
    <property type="match status" value="1"/>
</dbReference>
<evidence type="ECO:0000313" key="1">
    <source>
        <dbReference type="EMBL" id="ORZ38506.1"/>
    </source>
</evidence>
<dbReference type="Proteomes" id="UP000193411">
    <property type="component" value="Unassembled WGS sequence"/>
</dbReference>
<dbReference type="OrthoDB" id="6580118at2759"/>
<gene>
    <name evidence="1" type="ORF">BCR44DRAFT_1510880</name>
</gene>
<name>A0A1Y2HV69_9FUNG</name>
<accession>A0A1Y2HV69</accession>
<dbReference type="EMBL" id="MCFL01000008">
    <property type="protein sequence ID" value="ORZ38506.1"/>
    <property type="molecule type" value="Genomic_DNA"/>
</dbReference>
<dbReference type="Gene3D" id="1.25.40.20">
    <property type="entry name" value="Ankyrin repeat-containing domain"/>
    <property type="match status" value="1"/>
</dbReference>
<proteinExistence type="predicted"/>
<dbReference type="PANTHER" id="PTHR46586">
    <property type="entry name" value="ANKYRIN REPEAT-CONTAINING PROTEIN"/>
    <property type="match status" value="1"/>
</dbReference>
<comment type="caution">
    <text evidence="1">The sequence shown here is derived from an EMBL/GenBank/DDBJ whole genome shotgun (WGS) entry which is preliminary data.</text>
</comment>
<evidence type="ECO:0008006" key="3">
    <source>
        <dbReference type="Google" id="ProtNLM"/>
    </source>
</evidence>